<accession>A0A0H1R6B6</accession>
<dbReference type="SMART" id="SM00822">
    <property type="entry name" value="PKS_KR"/>
    <property type="match status" value="1"/>
</dbReference>
<dbReference type="OrthoDB" id="20590at2"/>
<evidence type="ECO:0000256" key="1">
    <source>
        <dbReference type="ARBA" id="ARBA00006484"/>
    </source>
</evidence>
<dbReference type="PATRIC" id="fig|1225564.3.peg.6256"/>
<dbReference type="InterPro" id="IPR057326">
    <property type="entry name" value="KR_dom"/>
</dbReference>
<evidence type="ECO:0000256" key="2">
    <source>
        <dbReference type="ARBA" id="ARBA00023002"/>
    </source>
</evidence>
<dbReference type="Gene3D" id="3.40.50.720">
    <property type="entry name" value="NAD(P)-binding Rossmann-like Domain"/>
    <property type="match status" value="1"/>
</dbReference>
<dbReference type="PRINTS" id="PR00081">
    <property type="entry name" value="GDHRDH"/>
</dbReference>
<comment type="similarity">
    <text evidence="1">Belongs to the short-chain dehydrogenases/reductases (SDR) family.</text>
</comment>
<dbReference type="GO" id="GO:0047936">
    <property type="term" value="F:glucose 1-dehydrogenase [NAD(P)+] activity"/>
    <property type="evidence" value="ECO:0007669"/>
    <property type="project" value="UniProtKB-EC"/>
</dbReference>
<name>A0A0H1R6B6_9HYPH</name>
<gene>
    <name evidence="4" type="ORF">AA309_24140</name>
</gene>
<dbReference type="SUPFAM" id="SSF51735">
    <property type="entry name" value="NAD(P)-binding Rossmann-fold domains"/>
    <property type="match status" value="1"/>
</dbReference>
<dbReference type="RefSeq" id="WP_047191584.1">
    <property type="nucleotide sequence ID" value="NZ_LCYG01000069.1"/>
</dbReference>
<proteinExistence type="inferred from homology"/>
<dbReference type="STRING" id="1225564.AA309_24140"/>
<dbReference type="PROSITE" id="PS00061">
    <property type="entry name" value="ADH_SHORT"/>
    <property type="match status" value="1"/>
</dbReference>
<feature type="domain" description="Ketoreductase" evidence="3">
    <location>
        <begin position="6"/>
        <end position="214"/>
    </location>
</feature>
<dbReference type="NCBIfam" id="NF005559">
    <property type="entry name" value="PRK07231.1"/>
    <property type="match status" value="1"/>
</dbReference>
<evidence type="ECO:0000259" key="3">
    <source>
        <dbReference type="SMART" id="SM00822"/>
    </source>
</evidence>
<dbReference type="PANTHER" id="PTHR43639:SF1">
    <property type="entry name" value="SHORT-CHAIN DEHYDROGENASE_REDUCTASE FAMILY PROTEIN"/>
    <property type="match status" value="1"/>
</dbReference>
<dbReference type="FunFam" id="3.40.50.720:FF:000084">
    <property type="entry name" value="Short-chain dehydrogenase reductase"/>
    <property type="match status" value="1"/>
</dbReference>
<dbReference type="Proteomes" id="UP000035489">
    <property type="component" value="Unassembled WGS sequence"/>
</dbReference>
<dbReference type="EC" id="1.1.1.47" evidence="4"/>
<keyword evidence="2 4" id="KW-0560">Oxidoreductase</keyword>
<dbReference type="InterPro" id="IPR036291">
    <property type="entry name" value="NAD(P)-bd_dom_sf"/>
</dbReference>
<dbReference type="InterPro" id="IPR002347">
    <property type="entry name" value="SDR_fam"/>
</dbReference>
<dbReference type="Pfam" id="PF13561">
    <property type="entry name" value="adh_short_C2"/>
    <property type="match status" value="1"/>
</dbReference>
<dbReference type="EMBL" id="LCYG01000069">
    <property type="protein sequence ID" value="KLK90703.1"/>
    <property type="molecule type" value="Genomic_DNA"/>
</dbReference>
<dbReference type="PANTHER" id="PTHR43639">
    <property type="entry name" value="OXIDOREDUCTASE, SHORT-CHAIN DEHYDROGENASE/REDUCTASE FAMILY (AFU_ORTHOLOGUE AFUA_5G02870)"/>
    <property type="match status" value="1"/>
</dbReference>
<evidence type="ECO:0000313" key="5">
    <source>
        <dbReference type="Proteomes" id="UP000035489"/>
    </source>
</evidence>
<reference evidence="4 5" key="1">
    <citation type="submission" date="2015-05" db="EMBL/GenBank/DDBJ databases">
        <title>Draft genome sequence of Microvirga vignae strain BR3299, a novel nitrogen fixing bacteria isolated from Brazil semi-aired region.</title>
        <authorList>
            <person name="Zilli J.E."/>
            <person name="Passos S.R."/>
            <person name="Leite J."/>
            <person name="Baldani J.I."/>
            <person name="Xavier G.R."/>
            <person name="Rumjaneck N.G."/>
            <person name="Simoes-Araujo J.L."/>
        </authorList>
    </citation>
    <scope>NUCLEOTIDE SEQUENCE [LARGE SCALE GENOMIC DNA]</scope>
    <source>
        <strain evidence="4 5">BR3299</strain>
    </source>
</reference>
<comment type="caution">
    <text evidence="4">The sequence shown here is derived from an EMBL/GenBank/DDBJ whole genome shotgun (WGS) entry which is preliminary data.</text>
</comment>
<evidence type="ECO:0000313" key="4">
    <source>
        <dbReference type="EMBL" id="KLK90703.1"/>
    </source>
</evidence>
<dbReference type="PRINTS" id="PR00080">
    <property type="entry name" value="SDRFAMILY"/>
</dbReference>
<protein>
    <submittedName>
        <fullName evidence="4">Sugar dehydrogenase</fullName>
        <ecNumber evidence="4">1.1.1.47</ecNumber>
    </submittedName>
</protein>
<dbReference type="InterPro" id="IPR020904">
    <property type="entry name" value="Sc_DH/Rdtase_CS"/>
</dbReference>
<dbReference type="CDD" id="cd05233">
    <property type="entry name" value="SDR_c"/>
    <property type="match status" value="1"/>
</dbReference>
<keyword evidence="5" id="KW-1185">Reference proteome</keyword>
<organism evidence="4 5">
    <name type="scientific">Microvirga vignae</name>
    <dbReference type="NCBI Taxonomy" id="1225564"/>
    <lineage>
        <taxon>Bacteria</taxon>
        <taxon>Pseudomonadati</taxon>
        <taxon>Pseudomonadota</taxon>
        <taxon>Alphaproteobacteria</taxon>
        <taxon>Hyphomicrobiales</taxon>
        <taxon>Methylobacteriaceae</taxon>
        <taxon>Microvirga</taxon>
    </lineage>
</organism>
<sequence>MQSQRPVVLITGGSRGIGAAIAQLAASRGYDVAITYRSESAAAEEIVEICRAAGAEALPFQGDVAVEADVLRLFDEAEERLGPLSHVVNNAGVTGKSGKLAETSAETLRECIDINVTGALFVAREAARRLSRSRGGAGGSIVNISSVAAHLGSPNEYVWYAASKGAVDSLTIGLARELATDGVRVNAVSPGMTDTDIHERSTRDPGRLERLKPFIPMRRIGEPQEIAEAVLFLMSDAASYITGAILPVPGGR</sequence>
<dbReference type="AlphaFoldDB" id="A0A0H1R6B6"/>